<dbReference type="RefSeq" id="WP_015064996.1">
    <property type="nucleotide sequence ID" value="NC_019382.1"/>
</dbReference>
<evidence type="ECO:0000259" key="5">
    <source>
        <dbReference type="Pfam" id="PF00294"/>
    </source>
</evidence>
<organism evidence="6 7">
    <name type="scientific">Bordetella bronchiseptica 253</name>
    <dbReference type="NCBI Taxonomy" id="568707"/>
    <lineage>
        <taxon>Bacteria</taxon>
        <taxon>Pseudomonadati</taxon>
        <taxon>Pseudomonadota</taxon>
        <taxon>Betaproteobacteria</taxon>
        <taxon>Burkholderiales</taxon>
        <taxon>Alcaligenaceae</taxon>
        <taxon>Bordetella</taxon>
    </lineage>
</organism>
<dbReference type="InterPro" id="IPR029056">
    <property type="entry name" value="Ribokinase-like"/>
</dbReference>
<dbReference type="PRINTS" id="PR00990">
    <property type="entry name" value="RIBOKINASE"/>
</dbReference>
<dbReference type="Pfam" id="PF00294">
    <property type="entry name" value="PfkB"/>
    <property type="match status" value="1"/>
</dbReference>
<proteinExistence type="inferred from homology"/>
<dbReference type="HOGENOM" id="CLU_027634_2_2_4"/>
<feature type="domain" description="Carbohydrate kinase PfkB" evidence="5">
    <location>
        <begin position="12"/>
        <end position="286"/>
    </location>
</feature>
<dbReference type="CDD" id="cd01945">
    <property type="entry name" value="ribokinase_group_B"/>
    <property type="match status" value="1"/>
</dbReference>
<dbReference type="EMBL" id="HE965806">
    <property type="protein sequence ID" value="CCJ56240.1"/>
    <property type="molecule type" value="Genomic_DNA"/>
</dbReference>
<dbReference type="OrthoDB" id="9775849at2"/>
<evidence type="ECO:0000256" key="3">
    <source>
        <dbReference type="ARBA" id="ARBA00022777"/>
    </source>
</evidence>
<dbReference type="Proteomes" id="UP000007564">
    <property type="component" value="Chromosome"/>
</dbReference>
<dbReference type="InterPro" id="IPR052562">
    <property type="entry name" value="Ketohexokinase-related"/>
</dbReference>
<sequence length="304" mass="32860">MAAPGPAPAALFVGHAYIDVTLLADEWPSGDEKRVARDYAVSFGGNAVTAAFACARLGLAPDLICPQAPDWLGHMFADMAASHGVRVHPRPVRRSSLSFIMPRDGKRAILRARDTDYLQSFPLLEVGGYRVLHLDGHQPDAALHYARACRAAGVLTSLDGGGLRSNTAELMRHIDVAVCAERLCEQMGLSAEALLDWLRDRGCRVGAVTQGERGMLWYDEAGAVSRLPALDIPASAVVDTSGAGDVFHGAYVWSYAARPRLPWREHFRFARAAAAYKIQHLGNEAGLPGQDDVAAVMARWPEKP</sequence>
<dbReference type="AlphaFoldDB" id="A0A0C6PDL5"/>
<dbReference type="InterPro" id="IPR002173">
    <property type="entry name" value="Carboh/pur_kinase_PfkB_CS"/>
</dbReference>
<evidence type="ECO:0000256" key="4">
    <source>
        <dbReference type="RuleBase" id="RU003704"/>
    </source>
</evidence>
<dbReference type="PROSITE" id="PS00584">
    <property type="entry name" value="PFKB_KINASES_2"/>
    <property type="match status" value="1"/>
</dbReference>
<evidence type="ECO:0000313" key="6">
    <source>
        <dbReference type="EMBL" id="CCJ56240.1"/>
    </source>
</evidence>
<evidence type="ECO:0000313" key="7">
    <source>
        <dbReference type="Proteomes" id="UP000007564"/>
    </source>
</evidence>
<protein>
    <submittedName>
        <fullName evidence="6">Putative sugar kinase</fullName>
    </submittedName>
</protein>
<evidence type="ECO:0000256" key="2">
    <source>
        <dbReference type="ARBA" id="ARBA00022679"/>
    </source>
</evidence>
<keyword evidence="3 4" id="KW-0418">Kinase</keyword>
<dbReference type="SUPFAM" id="SSF53613">
    <property type="entry name" value="Ribokinase-like"/>
    <property type="match status" value="1"/>
</dbReference>
<dbReference type="KEGG" id="bbh:BN112_4326"/>
<dbReference type="PANTHER" id="PTHR42774:SF3">
    <property type="entry name" value="KETOHEXOKINASE"/>
    <property type="match status" value="1"/>
</dbReference>
<comment type="similarity">
    <text evidence="1 4">Belongs to the carbohydrate kinase PfkB family.</text>
</comment>
<name>A0A0C6PDL5_BORBO</name>
<dbReference type="Gene3D" id="3.40.1190.20">
    <property type="match status" value="1"/>
</dbReference>
<accession>A0A0C6PDL5</accession>
<dbReference type="InterPro" id="IPR011611">
    <property type="entry name" value="PfkB_dom"/>
</dbReference>
<dbReference type="InterPro" id="IPR002139">
    <property type="entry name" value="Ribo/fructo_kinase"/>
</dbReference>
<dbReference type="GO" id="GO:0016301">
    <property type="term" value="F:kinase activity"/>
    <property type="evidence" value="ECO:0007669"/>
    <property type="project" value="UniProtKB-KW"/>
</dbReference>
<gene>
    <name evidence="6" type="ORF">BN112_4326</name>
</gene>
<keyword evidence="2 4" id="KW-0808">Transferase</keyword>
<reference evidence="6 7" key="1">
    <citation type="journal article" date="2012" name="BMC Genomics">
        <title>Comparative genomics of the classical Bordetella subspecies: the evolution and exchange of virulence-associated diversity amongst closely related pathogens.</title>
        <authorList>
            <person name="Park J."/>
            <person name="Zhang Y."/>
            <person name="Buboltz A.M."/>
            <person name="Zhang X."/>
            <person name="Schuster S.C."/>
            <person name="Ahuja U."/>
            <person name="Liu M."/>
            <person name="Miller J.F."/>
            <person name="Sebaihia M."/>
            <person name="Bentley S.D."/>
            <person name="Parkhill J."/>
            <person name="Harvill E.T."/>
        </authorList>
    </citation>
    <scope>NUCLEOTIDE SEQUENCE [LARGE SCALE GENOMIC DNA]</scope>
    <source>
        <strain evidence="6 7">253</strain>
    </source>
</reference>
<evidence type="ECO:0000256" key="1">
    <source>
        <dbReference type="ARBA" id="ARBA00010688"/>
    </source>
</evidence>
<dbReference type="PANTHER" id="PTHR42774">
    <property type="entry name" value="PHOSPHOTRANSFERASE SYSTEM TRANSPORT PROTEIN"/>
    <property type="match status" value="1"/>
</dbReference>